<evidence type="ECO:0008006" key="7">
    <source>
        <dbReference type="Google" id="ProtNLM"/>
    </source>
</evidence>
<dbReference type="EMBL" id="BDOQ01000002">
    <property type="protein sequence ID" value="GBG12807.1"/>
    <property type="molecule type" value="Genomic_DNA"/>
</dbReference>
<dbReference type="PANTHER" id="PTHR20861:SF6">
    <property type="entry name" value="BETA-RIBOFURANOSYLPHENOL 5'-PHOSPHATE SYNTHASE"/>
    <property type="match status" value="1"/>
</dbReference>
<accession>A0A2R5F2I4</accession>
<dbReference type="Pfam" id="PF08544">
    <property type="entry name" value="GHMP_kinases_C"/>
    <property type="match status" value="1"/>
</dbReference>
<organism evidence="5 6">
    <name type="scientific">Novimethylophilus kurashikiensis</name>
    <dbReference type="NCBI Taxonomy" id="1825523"/>
    <lineage>
        <taxon>Bacteria</taxon>
        <taxon>Pseudomonadati</taxon>
        <taxon>Pseudomonadota</taxon>
        <taxon>Betaproteobacteria</taxon>
        <taxon>Nitrosomonadales</taxon>
        <taxon>Methylophilaceae</taxon>
        <taxon>Novimethylophilus</taxon>
    </lineage>
</organism>
<dbReference type="InterPro" id="IPR006204">
    <property type="entry name" value="GHMP_kinase_N_dom"/>
</dbReference>
<evidence type="ECO:0000313" key="6">
    <source>
        <dbReference type="Proteomes" id="UP000245081"/>
    </source>
</evidence>
<dbReference type="RefSeq" id="WP_109014037.1">
    <property type="nucleotide sequence ID" value="NZ_BDOQ01000002.1"/>
</dbReference>
<dbReference type="PANTHER" id="PTHR20861">
    <property type="entry name" value="HOMOSERINE/4-DIPHOSPHOCYTIDYL-2-C-METHYL-D-ERYTHRITOL KINASE"/>
    <property type="match status" value="1"/>
</dbReference>
<dbReference type="NCBIfam" id="TIGR00144">
    <property type="entry name" value="beta_RFAP_syn"/>
    <property type="match status" value="1"/>
</dbReference>
<evidence type="ECO:0000259" key="3">
    <source>
        <dbReference type="Pfam" id="PF00288"/>
    </source>
</evidence>
<gene>
    <name evidence="5" type="ORF">NMK_0341</name>
</gene>
<evidence type="ECO:0000313" key="5">
    <source>
        <dbReference type="EMBL" id="GBG12807.1"/>
    </source>
</evidence>
<dbReference type="InterPro" id="IPR004422">
    <property type="entry name" value="RFAP_synthase"/>
</dbReference>
<dbReference type="GO" id="GO:0016301">
    <property type="term" value="F:kinase activity"/>
    <property type="evidence" value="ECO:0007669"/>
    <property type="project" value="UniProtKB-KW"/>
</dbReference>
<feature type="domain" description="GHMP kinase C-terminal" evidence="4">
    <location>
        <begin position="217"/>
        <end position="302"/>
    </location>
</feature>
<evidence type="ECO:0000256" key="1">
    <source>
        <dbReference type="ARBA" id="ARBA00022679"/>
    </source>
</evidence>
<name>A0A2R5F2I4_9PROT</name>
<comment type="caution">
    <text evidence="5">The sequence shown here is derived from an EMBL/GenBank/DDBJ whole genome shotgun (WGS) entry which is preliminary data.</text>
</comment>
<sequence length="322" mass="34041">MTQAVQASPGRSVAVETTARLHMGFIDLNGGLGRRFGSIGLALNKPVTRVVATISDTFSAVGPEADRVISIAERFAEKAHVKCTSHLTIESAIPGHAGLGSGTQLALAVGAAISRLYKLNYSLENIAAMTERGMRSGIGIGAFKQGGLLVDGGRNAETTVPPVVAHMDFPLGWRILLVFDPRDQGVHGQSEVKAFAELPEFPAEQSGQIARLILMQALPAVAEGDLGSFGRAITEIQHMIGDHFGPAQGGGRYSSADVADAMAWLESQGVQCTGQSSWGPTGFAVVESEEKAYRLQQGLQARNSRLQYEICQARNEGSIITG</sequence>
<keyword evidence="6" id="KW-1185">Reference proteome</keyword>
<feature type="domain" description="GHMP kinase N-terminal" evidence="3">
    <location>
        <begin position="68"/>
        <end position="138"/>
    </location>
</feature>
<dbReference type="SUPFAM" id="SSF54211">
    <property type="entry name" value="Ribosomal protein S5 domain 2-like"/>
    <property type="match status" value="1"/>
</dbReference>
<dbReference type="Pfam" id="PF00288">
    <property type="entry name" value="GHMP_kinases_N"/>
    <property type="match status" value="1"/>
</dbReference>
<dbReference type="Gene3D" id="3.30.230.10">
    <property type="match status" value="1"/>
</dbReference>
<evidence type="ECO:0000259" key="4">
    <source>
        <dbReference type="Pfam" id="PF08544"/>
    </source>
</evidence>
<dbReference type="AlphaFoldDB" id="A0A2R5F2I4"/>
<dbReference type="Proteomes" id="UP000245081">
    <property type="component" value="Unassembled WGS sequence"/>
</dbReference>
<dbReference type="PIRSF" id="PIRSF004884">
    <property type="entry name" value="Sugar_kin_arch"/>
    <property type="match status" value="1"/>
</dbReference>
<keyword evidence="2" id="KW-0418">Kinase</keyword>
<dbReference type="InterPro" id="IPR014721">
    <property type="entry name" value="Ribsml_uS5_D2-typ_fold_subgr"/>
</dbReference>
<dbReference type="InterPro" id="IPR020568">
    <property type="entry name" value="Ribosomal_Su5_D2-typ_SF"/>
</dbReference>
<protein>
    <recommendedName>
        <fullName evidence="7">GHMP kinase</fullName>
    </recommendedName>
</protein>
<reference evidence="5 6" key="1">
    <citation type="journal article" date="2018" name="Environ. Microbiol.">
        <title>Isolation and genomic characterization of Novimethylophilus kurashikiensis gen. nov. sp. nov., a new lanthanide-dependent methylotrophic species of Methylophilaceae.</title>
        <authorList>
            <person name="Lv H."/>
            <person name="Sahin N."/>
            <person name="Tani A."/>
        </authorList>
    </citation>
    <scope>NUCLEOTIDE SEQUENCE [LARGE SCALE GENOMIC DNA]</scope>
    <source>
        <strain evidence="5 6">La2-4</strain>
    </source>
</reference>
<dbReference type="InterPro" id="IPR013750">
    <property type="entry name" value="GHMP_kinase_C_dom"/>
</dbReference>
<dbReference type="OrthoDB" id="1492801at2"/>
<proteinExistence type="predicted"/>
<evidence type="ECO:0000256" key="2">
    <source>
        <dbReference type="ARBA" id="ARBA00022777"/>
    </source>
</evidence>
<dbReference type="GO" id="GO:0005524">
    <property type="term" value="F:ATP binding"/>
    <property type="evidence" value="ECO:0007669"/>
    <property type="project" value="InterPro"/>
</dbReference>
<keyword evidence="1" id="KW-0808">Transferase</keyword>